<proteinExistence type="predicted"/>
<organism evidence="1 2">
    <name type="scientific">Potamilus streckersoni</name>
    <dbReference type="NCBI Taxonomy" id="2493646"/>
    <lineage>
        <taxon>Eukaryota</taxon>
        <taxon>Metazoa</taxon>
        <taxon>Spiralia</taxon>
        <taxon>Lophotrochozoa</taxon>
        <taxon>Mollusca</taxon>
        <taxon>Bivalvia</taxon>
        <taxon>Autobranchia</taxon>
        <taxon>Heteroconchia</taxon>
        <taxon>Palaeoheterodonta</taxon>
        <taxon>Unionida</taxon>
        <taxon>Unionoidea</taxon>
        <taxon>Unionidae</taxon>
        <taxon>Ambleminae</taxon>
        <taxon>Lampsilini</taxon>
        <taxon>Potamilus</taxon>
    </lineage>
</organism>
<accession>A0AAE0SM78</accession>
<reference evidence="1" key="3">
    <citation type="submission" date="2023-05" db="EMBL/GenBank/DDBJ databases">
        <authorList>
            <person name="Smith C.H."/>
        </authorList>
    </citation>
    <scope>NUCLEOTIDE SEQUENCE</scope>
    <source>
        <strain evidence="1">CHS0354</strain>
        <tissue evidence="1">Mantle</tissue>
    </source>
</reference>
<name>A0AAE0SM78_9BIVA</name>
<reference evidence="1" key="1">
    <citation type="journal article" date="2021" name="Genome Biol. Evol.">
        <title>A High-Quality Reference Genome for a Parasitic Bivalve with Doubly Uniparental Inheritance (Bivalvia: Unionida).</title>
        <authorList>
            <person name="Smith C.H."/>
        </authorList>
    </citation>
    <scope>NUCLEOTIDE SEQUENCE</scope>
    <source>
        <strain evidence="1">CHS0354</strain>
    </source>
</reference>
<dbReference type="EMBL" id="JAEAOA010001789">
    <property type="protein sequence ID" value="KAK3594489.1"/>
    <property type="molecule type" value="Genomic_DNA"/>
</dbReference>
<evidence type="ECO:0000313" key="1">
    <source>
        <dbReference type="EMBL" id="KAK3594489.1"/>
    </source>
</evidence>
<evidence type="ECO:0000313" key="2">
    <source>
        <dbReference type="Proteomes" id="UP001195483"/>
    </source>
</evidence>
<sequence>MQIRIEKRMQILNFGDSVLARQEMRDELSTPFNPKPCEIIKKIRSMITARREDSQIIRNSSFVKTVKNSPCIPPTESQTFDKIKLEKGMDGSAHNSKLLPHVLPVNTNFPPLKVSCWRKQ</sequence>
<comment type="caution">
    <text evidence="1">The sequence shown here is derived from an EMBL/GenBank/DDBJ whole genome shotgun (WGS) entry which is preliminary data.</text>
</comment>
<gene>
    <name evidence="1" type="ORF">CHS0354_030009</name>
</gene>
<protein>
    <submittedName>
        <fullName evidence="1">Uncharacterized protein</fullName>
    </submittedName>
</protein>
<dbReference type="Proteomes" id="UP001195483">
    <property type="component" value="Unassembled WGS sequence"/>
</dbReference>
<keyword evidence="2" id="KW-1185">Reference proteome</keyword>
<dbReference type="AlphaFoldDB" id="A0AAE0SM78"/>
<reference evidence="1" key="2">
    <citation type="journal article" date="2021" name="Genome Biol. Evol.">
        <title>Developing a high-quality reference genome for a parasitic bivalve with doubly uniparental inheritance (Bivalvia: Unionida).</title>
        <authorList>
            <person name="Smith C.H."/>
        </authorList>
    </citation>
    <scope>NUCLEOTIDE SEQUENCE</scope>
    <source>
        <strain evidence="1">CHS0354</strain>
        <tissue evidence="1">Mantle</tissue>
    </source>
</reference>